<protein>
    <recommendedName>
        <fullName evidence="2">Lectin/glucanase superfamily protein</fullName>
    </recommendedName>
</protein>
<dbReference type="EMBL" id="MN740010">
    <property type="protein sequence ID" value="QHT83482.1"/>
    <property type="molecule type" value="Genomic_DNA"/>
</dbReference>
<proteinExistence type="predicted"/>
<reference evidence="1" key="1">
    <citation type="journal article" date="2020" name="Nature">
        <title>Giant virus diversity and host interactions through global metagenomics.</title>
        <authorList>
            <person name="Schulz F."/>
            <person name="Roux S."/>
            <person name="Paez-Espino D."/>
            <person name="Jungbluth S."/>
            <person name="Walsh D.A."/>
            <person name="Denef V.J."/>
            <person name="McMahon K.D."/>
            <person name="Konstantinidis K.T."/>
            <person name="Eloe-Fadrosh E.A."/>
            <person name="Kyrpides N.C."/>
            <person name="Woyke T."/>
        </authorList>
    </citation>
    <scope>NUCLEOTIDE SEQUENCE</scope>
    <source>
        <strain evidence="1">GVMAG-M-3300023184-168</strain>
    </source>
</reference>
<dbReference type="AlphaFoldDB" id="A0A6C0HSB0"/>
<name>A0A6C0HSB0_9ZZZZ</name>
<organism evidence="1">
    <name type="scientific">viral metagenome</name>
    <dbReference type="NCBI Taxonomy" id="1070528"/>
    <lineage>
        <taxon>unclassified sequences</taxon>
        <taxon>metagenomes</taxon>
        <taxon>organismal metagenomes</taxon>
    </lineage>
</organism>
<accession>A0A6C0HSB0</accession>
<sequence length="269" mass="29568">MPLVFYNNNNLTRWGDLPLPNKVTGLILWMDANDPNNTGVQPSDGSTISKWYDKSRGGCNATANTPITYNTTGLNSKPALTFTNTQWLTGSISNTNNTMTIFVVCSMNSLSKAAARIIGFSNGAGVKDYNNGSFMSFYRLISNNKNIGPYRNGVSTSQSPPSYSTPYLFECWFDGANEYATVQKGNTTSITNAASSGNFAITYYTIGNNPDTSDNNANFYGFMSEILVYNTSLSTTDRQKIEGYLSWKWGIQGNLPSTHPYYSVSPGYY</sequence>
<evidence type="ECO:0008006" key="2">
    <source>
        <dbReference type="Google" id="ProtNLM"/>
    </source>
</evidence>
<evidence type="ECO:0000313" key="1">
    <source>
        <dbReference type="EMBL" id="QHT83482.1"/>
    </source>
</evidence>